<dbReference type="AlphaFoldDB" id="A0A7M2YTB4"/>
<organism evidence="1 2">
    <name type="scientific">Gaiella occulta</name>
    <dbReference type="NCBI Taxonomy" id="1002870"/>
    <lineage>
        <taxon>Bacteria</taxon>
        <taxon>Bacillati</taxon>
        <taxon>Actinomycetota</taxon>
        <taxon>Thermoleophilia</taxon>
        <taxon>Gaiellales</taxon>
        <taxon>Gaiellaceae</taxon>
        <taxon>Gaiella</taxon>
    </lineage>
</organism>
<accession>A0A7M2YTB4</accession>
<reference evidence="1 2" key="1">
    <citation type="submission" date="2018-07" db="EMBL/GenBank/DDBJ databases">
        <title>High-quality-draft genome sequence of Gaiella occulta.</title>
        <authorList>
            <person name="Severino R."/>
            <person name="Froufe H.J.C."/>
            <person name="Rainey F.A."/>
            <person name="Barroso C."/>
            <person name="Albuquerque L."/>
            <person name="Lobo-Da-Cunha A."/>
            <person name="Da Costa M.S."/>
            <person name="Egas C."/>
        </authorList>
    </citation>
    <scope>NUCLEOTIDE SEQUENCE [LARGE SCALE GENOMIC DNA]</scope>
    <source>
        <strain evidence="1 2">F2-233</strain>
    </source>
</reference>
<dbReference type="EMBL" id="QQZY01000010">
    <property type="protein sequence ID" value="RDI73402.1"/>
    <property type="molecule type" value="Genomic_DNA"/>
</dbReference>
<comment type="caution">
    <text evidence="1">The sequence shown here is derived from an EMBL/GenBank/DDBJ whole genome shotgun (WGS) entry which is preliminary data.</text>
</comment>
<dbReference type="OrthoDB" id="9802256at2"/>
<dbReference type="InterPro" id="IPR009758">
    <property type="entry name" value="DUF1326"/>
</dbReference>
<evidence type="ECO:0000313" key="2">
    <source>
        <dbReference type="Proteomes" id="UP000254134"/>
    </source>
</evidence>
<dbReference type="InterPro" id="IPR014581">
    <property type="entry name" value="UCP033303"/>
</dbReference>
<evidence type="ECO:0000313" key="1">
    <source>
        <dbReference type="EMBL" id="RDI73402.1"/>
    </source>
</evidence>
<dbReference type="PIRSF" id="PIRSF033303">
    <property type="entry name" value="UCP033303"/>
    <property type="match status" value="1"/>
</dbReference>
<name>A0A7M2YTB4_9ACTN</name>
<dbReference type="Pfam" id="PF07040">
    <property type="entry name" value="DUF1326"/>
    <property type="match status" value="1"/>
</dbReference>
<sequence length="204" mass="21789">MTEASSSWKLDGTVLIACNCDYGCPCNFNALPTTGDCEGQWTWHVEHGHLGGVTLDGLNFSVAADWPGAIHEGNGEATVFVDDRADEHQLEAIGTLLSGEAGGPWAIVGKTLTTVHGPHQMRYELTLDGLHTTLRVGEAMELELEPIRNPVSGAEVHPGAVLPEGFIFREGAFASSKTFRVADGVNYEHPGKYAAIAPFEYAGP</sequence>
<gene>
    <name evidence="1" type="ORF">Gocc_3002</name>
</gene>
<reference evidence="2" key="2">
    <citation type="journal article" date="2019" name="MicrobiologyOpen">
        <title>High-quality draft genome sequence of Gaiella occulta isolated from a 150 meter deep mineral water borehole and comparison with the genome sequences of other deep-branching lineages of the phylum Actinobacteria.</title>
        <authorList>
            <person name="Severino R."/>
            <person name="Froufe H.J.C."/>
            <person name="Barroso C."/>
            <person name="Albuquerque L."/>
            <person name="Lobo-da-Cunha A."/>
            <person name="da Costa M.S."/>
            <person name="Egas C."/>
        </authorList>
    </citation>
    <scope>NUCLEOTIDE SEQUENCE [LARGE SCALE GENOMIC DNA]</scope>
    <source>
        <strain evidence="2">F2-233</strain>
    </source>
</reference>
<dbReference type="RefSeq" id="WP_114797380.1">
    <property type="nucleotide sequence ID" value="NZ_QQZY01000010.1"/>
</dbReference>
<dbReference type="Proteomes" id="UP000254134">
    <property type="component" value="Unassembled WGS sequence"/>
</dbReference>
<protein>
    <recommendedName>
        <fullName evidence="3">DUF1326 domain-containing protein</fullName>
    </recommendedName>
</protein>
<evidence type="ECO:0008006" key="3">
    <source>
        <dbReference type="Google" id="ProtNLM"/>
    </source>
</evidence>
<proteinExistence type="predicted"/>
<keyword evidence="2" id="KW-1185">Reference proteome</keyword>